<reference evidence="1 2" key="1">
    <citation type="submission" date="2023-07" db="EMBL/GenBank/DDBJ databases">
        <title>Genomic Encyclopedia of Type Strains, Phase IV (KMG-IV): sequencing the most valuable type-strain genomes for metagenomic binning, comparative biology and taxonomic classification.</title>
        <authorList>
            <person name="Goeker M."/>
        </authorList>
    </citation>
    <scope>NUCLEOTIDE SEQUENCE [LARGE SCALE GENOMIC DNA]</scope>
    <source>
        <strain evidence="1 2">DSM 17740</strain>
    </source>
</reference>
<sequence length="89" mass="10039">MLKLKGKPKFERMLTTDAILTELLEQQQIRPIIVGGLSIEIYTLQQYTTHDIDLIINGSAQASDVIKALGFERTGKDWLHPGYTKETGH</sequence>
<organism evidence="1 2">
    <name type="scientific">Caldalkalibacillus uzonensis</name>
    <dbReference type="NCBI Taxonomy" id="353224"/>
    <lineage>
        <taxon>Bacteria</taxon>
        <taxon>Bacillati</taxon>
        <taxon>Bacillota</taxon>
        <taxon>Bacilli</taxon>
        <taxon>Bacillales</taxon>
        <taxon>Bacillaceae</taxon>
        <taxon>Caldalkalibacillus</taxon>
    </lineage>
</organism>
<keyword evidence="2" id="KW-1185">Reference proteome</keyword>
<accession>A0ABU0CQ54</accession>
<evidence type="ECO:0000313" key="1">
    <source>
        <dbReference type="EMBL" id="MDQ0338525.1"/>
    </source>
</evidence>
<comment type="caution">
    <text evidence="1">The sequence shown here is derived from an EMBL/GenBank/DDBJ whole genome shotgun (WGS) entry which is preliminary data.</text>
</comment>
<evidence type="ECO:0008006" key="3">
    <source>
        <dbReference type="Google" id="ProtNLM"/>
    </source>
</evidence>
<evidence type="ECO:0000313" key="2">
    <source>
        <dbReference type="Proteomes" id="UP001232445"/>
    </source>
</evidence>
<dbReference type="EMBL" id="JAUSUQ010000004">
    <property type="protein sequence ID" value="MDQ0338525.1"/>
    <property type="molecule type" value="Genomic_DNA"/>
</dbReference>
<protein>
    <recommendedName>
        <fullName evidence="3">Nucleotidyltransferase family protein</fullName>
    </recommendedName>
</protein>
<proteinExistence type="predicted"/>
<dbReference type="Proteomes" id="UP001232445">
    <property type="component" value="Unassembled WGS sequence"/>
</dbReference>
<name>A0ABU0CQ54_9BACI</name>
<gene>
    <name evidence="1" type="ORF">J2S00_001311</name>
</gene>